<proteinExistence type="predicted"/>
<name>A0ABQ5VBI7_9PROT</name>
<feature type="chain" id="PRO_5045676536" description="Putative auto-transporter adhesin head GIN domain-containing protein" evidence="1">
    <location>
        <begin position="21"/>
        <end position="221"/>
    </location>
</feature>
<sequence length="221" mass="23447">MKTLLSGVIAAALLASPVMAHGDDDDVKRDVKQTHDLKDFDKIEVVGVYKLDIRSGDKFSVRTEARKKDAKWMKVRQEGDTLVLGAEDDEGHKTRGRHNKGILAIVTMPRLSSLEVAGIATGEVSAFTGGDVDVDIAGISDLALSGTCDRLDIQLAGMGDLDAHDLKCADVNAELGGMGSMDVYASERIDATVGGMGSIDVHGGPTDVSTDKSMFSSIKIR</sequence>
<organism evidence="3 4">
    <name type="scientific">Algimonas ampicilliniresistens</name>
    <dbReference type="NCBI Taxonomy" id="1298735"/>
    <lineage>
        <taxon>Bacteria</taxon>
        <taxon>Pseudomonadati</taxon>
        <taxon>Pseudomonadota</taxon>
        <taxon>Alphaproteobacteria</taxon>
        <taxon>Maricaulales</taxon>
        <taxon>Robiginitomaculaceae</taxon>
        <taxon>Algimonas</taxon>
    </lineage>
</organism>
<keyword evidence="1" id="KW-0732">Signal</keyword>
<comment type="caution">
    <text evidence="3">The sequence shown here is derived from an EMBL/GenBank/DDBJ whole genome shotgun (WGS) entry which is preliminary data.</text>
</comment>
<accession>A0ABQ5VBI7</accession>
<dbReference type="InterPro" id="IPR021255">
    <property type="entry name" value="DUF2807"/>
</dbReference>
<dbReference type="Pfam" id="PF10988">
    <property type="entry name" value="DUF2807"/>
    <property type="match status" value="1"/>
</dbReference>
<feature type="domain" description="Putative auto-transporter adhesin head GIN" evidence="2">
    <location>
        <begin position="39"/>
        <end position="205"/>
    </location>
</feature>
<evidence type="ECO:0000313" key="3">
    <source>
        <dbReference type="EMBL" id="GLQ24871.1"/>
    </source>
</evidence>
<feature type="signal peptide" evidence="1">
    <location>
        <begin position="1"/>
        <end position="20"/>
    </location>
</feature>
<dbReference type="EMBL" id="BSNK01000002">
    <property type="protein sequence ID" value="GLQ24871.1"/>
    <property type="molecule type" value="Genomic_DNA"/>
</dbReference>
<evidence type="ECO:0000259" key="2">
    <source>
        <dbReference type="Pfam" id="PF10988"/>
    </source>
</evidence>
<gene>
    <name evidence="3" type="ORF">GCM10007853_27450</name>
</gene>
<keyword evidence="4" id="KW-1185">Reference proteome</keyword>
<reference evidence="3" key="1">
    <citation type="journal article" date="2014" name="Int. J. Syst. Evol. Microbiol.">
        <title>Complete genome of a new Firmicutes species belonging to the dominant human colonic microbiota ('Ruminococcus bicirculans') reveals two chromosomes and a selective capacity to utilize plant glucans.</title>
        <authorList>
            <consortium name="NISC Comparative Sequencing Program"/>
            <person name="Wegmann U."/>
            <person name="Louis P."/>
            <person name="Goesmann A."/>
            <person name="Henrissat B."/>
            <person name="Duncan S.H."/>
            <person name="Flint H.J."/>
        </authorList>
    </citation>
    <scope>NUCLEOTIDE SEQUENCE</scope>
    <source>
        <strain evidence="3">NBRC 108219</strain>
    </source>
</reference>
<protein>
    <recommendedName>
        <fullName evidence="2">Putative auto-transporter adhesin head GIN domain-containing protein</fullName>
    </recommendedName>
</protein>
<dbReference type="Proteomes" id="UP001161391">
    <property type="component" value="Unassembled WGS sequence"/>
</dbReference>
<reference evidence="3" key="2">
    <citation type="submission" date="2023-01" db="EMBL/GenBank/DDBJ databases">
        <title>Draft genome sequence of Algimonas ampicilliniresistens strain NBRC 108219.</title>
        <authorList>
            <person name="Sun Q."/>
            <person name="Mori K."/>
        </authorList>
    </citation>
    <scope>NUCLEOTIDE SEQUENCE</scope>
    <source>
        <strain evidence="3">NBRC 108219</strain>
    </source>
</reference>
<dbReference type="RefSeq" id="WP_284391802.1">
    <property type="nucleotide sequence ID" value="NZ_BSNK01000002.1"/>
</dbReference>
<dbReference type="Gene3D" id="2.160.20.120">
    <property type="match status" value="2"/>
</dbReference>
<evidence type="ECO:0000256" key="1">
    <source>
        <dbReference type="SAM" id="SignalP"/>
    </source>
</evidence>
<evidence type="ECO:0000313" key="4">
    <source>
        <dbReference type="Proteomes" id="UP001161391"/>
    </source>
</evidence>